<proteinExistence type="predicted"/>
<dbReference type="SUPFAM" id="SSF55545">
    <property type="entry name" value="beta-N-acetylhexosaminidase-like domain"/>
    <property type="match status" value="1"/>
</dbReference>
<dbReference type="InterPro" id="IPR029018">
    <property type="entry name" value="Hex-like_dom2"/>
</dbReference>
<dbReference type="Gene3D" id="3.30.379.10">
    <property type="entry name" value="Chitobiase/beta-hexosaminidase domain 2-like"/>
    <property type="match status" value="1"/>
</dbReference>
<feature type="non-terminal residue" evidence="4">
    <location>
        <position position="138"/>
    </location>
</feature>
<dbReference type="GO" id="GO:0033939">
    <property type="term" value="F:xylan alpha-1,2-glucuronosidase activity"/>
    <property type="evidence" value="ECO:0007669"/>
    <property type="project" value="TreeGrafter"/>
</dbReference>
<reference evidence="4" key="1">
    <citation type="journal article" date="2013" name="Environ. Microbiol.">
        <title>Seasonally variable intestinal metagenomes of the red palm weevil (Rhynchophorus ferrugineus).</title>
        <authorList>
            <person name="Jia S."/>
            <person name="Zhang X."/>
            <person name="Zhang G."/>
            <person name="Yin A."/>
            <person name="Zhang S."/>
            <person name="Li F."/>
            <person name="Wang L."/>
            <person name="Zhao D."/>
            <person name="Yun Q."/>
            <person name="Tala"/>
            <person name="Wang J."/>
            <person name="Sun G."/>
            <person name="Baabdullah M."/>
            <person name="Yu X."/>
            <person name="Hu S."/>
            <person name="Al-Mssallem I.S."/>
            <person name="Yu J."/>
        </authorList>
    </citation>
    <scope>NUCLEOTIDE SEQUENCE</scope>
</reference>
<dbReference type="GO" id="GO:0045493">
    <property type="term" value="P:xylan catabolic process"/>
    <property type="evidence" value="ECO:0007669"/>
    <property type="project" value="InterPro"/>
</dbReference>
<feature type="region of interest" description="Disordered" evidence="2">
    <location>
        <begin position="91"/>
        <end position="118"/>
    </location>
</feature>
<evidence type="ECO:0000313" key="4">
    <source>
        <dbReference type="EMBL" id="AIA94322.1"/>
    </source>
</evidence>
<dbReference type="AlphaFoldDB" id="A0A060CHC9"/>
<evidence type="ECO:0000259" key="3">
    <source>
        <dbReference type="Pfam" id="PF03648"/>
    </source>
</evidence>
<keyword evidence="1" id="KW-0378">Hydrolase</keyword>
<evidence type="ECO:0000256" key="1">
    <source>
        <dbReference type="ARBA" id="ARBA00022801"/>
    </source>
</evidence>
<dbReference type="Pfam" id="PF03648">
    <property type="entry name" value="Glyco_hydro_67N"/>
    <property type="match status" value="1"/>
</dbReference>
<evidence type="ECO:0000256" key="2">
    <source>
        <dbReference type="SAM" id="MobiDB-lite"/>
    </source>
</evidence>
<accession>A0A060CHC9</accession>
<dbReference type="EMBL" id="KF126970">
    <property type="protein sequence ID" value="AIA94322.1"/>
    <property type="molecule type" value="Genomic_DNA"/>
</dbReference>
<sequence>MAAALRAMLGTAVPEGGEAVEGMVIVGTPATSEVIRGLGWAEDLKPLGGEGYLVRSAALAGKPVTVIAANADLGALYGAFHFPALGADRPAARRASHRRAPRADAAPHQSLGNPDGTIERGYAGRSLWKWNERAGHAG</sequence>
<name>A0A060CHC9_9BACT</name>
<feature type="domain" description="Alpha glucuronidase N-terminal" evidence="3">
    <location>
        <begin position="3"/>
        <end position="82"/>
    </location>
</feature>
<dbReference type="InterPro" id="IPR005154">
    <property type="entry name" value="Glyco_hydro_67_aGlcAse_N"/>
</dbReference>
<dbReference type="PANTHER" id="PTHR39207:SF1">
    <property type="entry name" value="ALPHA-GLUCURONIDASE A"/>
    <property type="match status" value="1"/>
</dbReference>
<protein>
    <submittedName>
        <fullName evidence="4">Glyco_hydro_67N</fullName>
    </submittedName>
</protein>
<organism evidence="4">
    <name type="scientific">uncultured Rhodothermus sp</name>
    <dbReference type="NCBI Taxonomy" id="246141"/>
    <lineage>
        <taxon>Bacteria</taxon>
        <taxon>Pseudomonadati</taxon>
        <taxon>Rhodothermota</taxon>
        <taxon>Rhodothermia</taxon>
        <taxon>Rhodothermales</taxon>
        <taxon>Rhodothermaceae</taxon>
        <taxon>Rhodothermus</taxon>
        <taxon>environmental samples</taxon>
    </lineage>
</organism>
<dbReference type="GO" id="GO:0046559">
    <property type="term" value="F:alpha-glucuronidase activity"/>
    <property type="evidence" value="ECO:0007669"/>
    <property type="project" value="InterPro"/>
</dbReference>
<dbReference type="PANTHER" id="PTHR39207">
    <property type="entry name" value="ALPHA-GLUCURONIDASE A"/>
    <property type="match status" value="1"/>
</dbReference>